<keyword evidence="2" id="KW-1133">Transmembrane helix</keyword>
<organism evidence="3 4">
    <name type="scientific">Phytophthora nicotianae (strain INRA-310)</name>
    <name type="common">Phytophthora parasitica</name>
    <dbReference type="NCBI Taxonomy" id="761204"/>
    <lineage>
        <taxon>Eukaryota</taxon>
        <taxon>Sar</taxon>
        <taxon>Stramenopiles</taxon>
        <taxon>Oomycota</taxon>
        <taxon>Peronosporomycetes</taxon>
        <taxon>Peronosporales</taxon>
        <taxon>Peronosporaceae</taxon>
        <taxon>Phytophthora</taxon>
    </lineage>
</organism>
<evidence type="ECO:0000256" key="2">
    <source>
        <dbReference type="SAM" id="Phobius"/>
    </source>
</evidence>
<gene>
    <name evidence="3" type="ORF">PPTG_23314</name>
</gene>
<proteinExistence type="predicted"/>
<dbReference type="EMBL" id="KI669595">
    <property type="protein sequence ID" value="ETN06526.1"/>
    <property type="molecule type" value="Genomic_DNA"/>
</dbReference>
<dbReference type="Proteomes" id="UP000018817">
    <property type="component" value="Unassembled WGS sequence"/>
</dbReference>
<name>W2Q0V4_PHYN3</name>
<evidence type="ECO:0000313" key="3">
    <source>
        <dbReference type="EMBL" id="ETN06526.1"/>
    </source>
</evidence>
<accession>W2Q0V4</accession>
<sequence>MARGEEALRRFVMAGTEDTDDSSASLDQILTTPEPGKDCDNGAPDLRLGSSYWQSSDRFPYVCAMAATFTLLAGVAVDSAYPFQI</sequence>
<keyword evidence="2" id="KW-0472">Membrane</keyword>
<dbReference type="GeneID" id="20191913"/>
<dbReference type="VEuPathDB" id="FungiDB:PPTG_23314"/>
<dbReference type="RefSeq" id="XP_008908018.1">
    <property type="nucleotide sequence ID" value="XM_008909770.1"/>
</dbReference>
<feature type="compositionally biased region" description="Polar residues" evidence="1">
    <location>
        <begin position="22"/>
        <end position="31"/>
    </location>
</feature>
<protein>
    <submittedName>
        <fullName evidence="3">Uncharacterized protein</fullName>
    </submittedName>
</protein>
<evidence type="ECO:0000256" key="1">
    <source>
        <dbReference type="SAM" id="MobiDB-lite"/>
    </source>
</evidence>
<reference evidence="4" key="1">
    <citation type="submission" date="2011-12" db="EMBL/GenBank/DDBJ databases">
        <authorList>
            <consortium name="The Broad Institute Genome Sequencing Platform"/>
            <person name="Russ C."/>
            <person name="Tyler B."/>
            <person name="Panabieres F."/>
            <person name="Shan W."/>
            <person name="Tripathy S."/>
            <person name="Grunwald N."/>
            <person name="Machado M."/>
            <person name="Young S.K."/>
            <person name="Zeng Q."/>
            <person name="Gargeya S."/>
            <person name="Fitzgerald M."/>
            <person name="Haas B."/>
            <person name="Abouelleil A."/>
            <person name="Alvarado L."/>
            <person name="Arachchi H.M."/>
            <person name="Berlin A."/>
            <person name="Chapman S.B."/>
            <person name="Gearin G."/>
            <person name="Goldberg J."/>
            <person name="Griggs A."/>
            <person name="Gujja S."/>
            <person name="Hansen M."/>
            <person name="Heiman D."/>
            <person name="Howarth C."/>
            <person name="Larimer J."/>
            <person name="Lui A."/>
            <person name="MacDonald P.J.P."/>
            <person name="McCowen C."/>
            <person name="Montmayeur A."/>
            <person name="Murphy C."/>
            <person name="Neiman D."/>
            <person name="Pearson M."/>
            <person name="Priest M."/>
            <person name="Roberts A."/>
            <person name="Saif S."/>
            <person name="Shea T."/>
            <person name="Sisk P."/>
            <person name="Stolte C."/>
            <person name="Sykes S."/>
            <person name="Wortman J."/>
            <person name="Nusbaum C."/>
            <person name="Birren B."/>
        </authorList>
    </citation>
    <scope>NUCLEOTIDE SEQUENCE [LARGE SCALE GENOMIC DNA]</scope>
    <source>
        <strain evidence="4">INRA-310</strain>
    </source>
</reference>
<dbReference type="OMA" id="PYVCAMA"/>
<feature type="region of interest" description="Disordered" evidence="1">
    <location>
        <begin position="14"/>
        <end position="43"/>
    </location>
</feature>
<feature type="transmembrane region" description="Helical" evidence="2">
    <location>
        <begin position="59"/>
        <end position="81"/>
    </location>
</feature>
<evidence type="ECO:0000313" key="4">
    <source>
        <dbReference type="Proteomes" id="UP000018817"/>
    </source>
</evidence>
<dbReference type="AlphaFoldDB" id="W2Q0V4"/>
<reference evidence="3 4" key="2">
    <citation type="submission" date="2013-11" db="EMBL/GenBank/DDBJ databases">
        <title>The Genome Sequence of Phytophthora parasitica INRA-310.</title>
        <authorList>
            <consortium name="The Broad Institute Genomics Platform"/>
            <person name="Russ C."/>
            <person name="Tyler B."/>
            <person name="Panabieres F."/>
            <person name="Shan W."/>
            <person name="Tripathy S."/>
            <person name="Grunwald N."/>
            <person name="Machado M."/>
            <person name="Johnson C.S."/>
            <person name="Arredondo F."/>
            <person name="Hong C."/>
            <person name="Coffey M."/>
            <person name="Young S.K."/>
            <person name="Zeng Q."/>
            <person name="Gargeya S."/>
            <person name="Fitzgerald M."/>
            <person name="Abouelleil A."/>
            <person name="Alvarado L."/>
            <person name="Chapman S.B."/>
            <person name="Gainer-Dewar J."/>
            <person name="Goldberg J."/>
            <person name="Griggs A."/>
            <person name="Gujja S."/>
            <person name="Hansen M."/>
            <person name="Howarth C."/>
            <person name="Imamovic A."/>
            <person name="Ireland A."/>
            <person name="Larimer J."/>
            <person name="McCowan C."/>
            <person name="Murphy C."/>
            <person name="Pearson M."/>
            <person name="Poon T.W."/>
            <person name="Priest M."/>
            <person name="Roberts A."/>
            <person name="Saif S."/>
            <person name="Shea T."/>
            <person name="Sykes S."/>
            <person name="Wortman J."/>
            <person name="Nusbaum C."/>
            <person name="Birren B."/>
        </authorList>
    </citation>
    <scope>NUCLEOTIDE SEQUENCE [LARGE SCALE GENOMIC DNA]</scope>
    <source>
        <strain evidence="3 4">INRA-310</strain>
    </source>
</reference>
<keyword evidence="2" id="KW-0812">Transmembrane</keyword>